<name>A0A402CSS5_9BACT</name>
<dbReference type="SUPFAM" id="SSF56300">
    <property type="entry name" value="Metallo-dependent phosphatases"/>
    <property type="match status" value="1"/>
</dbReference>
<dbReference type="PANTHER" id="PTHR42850">
    <property type="entry name" value="METALLOPHOSPHOESTERASE"/>
    <property type="match status" value="1"/>
</dbReference>
<dbReference type="InterPro" id="IPR004843">
    <property type="entry name" value="Calcineurin-like_PHP"/>
</dbReference>
<dbReference type="EMBL" id="AP025739">
    <property type="protein sequence ID" value="BDI30996.1"/>
    <property type="molecule type" value="Genomic_DNA"/>
</dbReference>
<evidence type="ECO:0000313" key="3">
    <source>
        <dbReference type="Proteomes" id="UP000287394"/>
    </source>
</evidence>
<organism evidence="2 3">
    <name type="scientific">Capsulimonas corticalis</name>
    <dbReference type="NCBI Taxonomy" id="2219043"/>
    <lineage>
        <taxon>Bacteria</taxon>
        <taxon>Bacillati</taxon>
        <taxon>Armatimonadota</taxon>
        <taxon>Armatimonadia</taxon>
        <taxon>Capsulimonadales</taxon>
        <taxon>Capsulimonadaceae</taxon>
        <taxon>Capsulimonas</taxon>
    </lineage>
</organism>
<feature type="domain" description="Calcineurin-like phosphoesterase" evidence="1">
    <location>
        <begin position="1"/>
        <end position="93"/>
    </location>
</feature>
<dbReference type="Gene3D" id="3.60.21.10">
    <property type="match status" value="1"/>
</dbReference>
<accession>A0A402CSS5</accession>
<dbReference type="Pfam" id="PF00149">
    <property type="entry name" value="Metallophos"/>
    <property type="match status" value="1"/>
</dbReference>
<evidence type="ECO:0000313" key="2">
    <source>
        <dbReference type="EMBL" id="BDI30996.1"/>
    </source>
</evidence>
<dbReference type="InterPro" id="IPR029052">
    <property type="entry name" value="Metallo-depent_PP-like"/>
</dbReference>
<dbReference type="Proteomes" id="UP000287394">
    <property type="component" value="Chromosome"/>
</dbReference>
<dbReference type="AlphaFoldDB" id="A0A402CSS5"/>
<dbReference type="InterPro" id="IPR050126">
    <property type="entry name" value="Ap4A_hydrolase"/>
</dbReference>
<dbReference type="GO" id="GO:0005737">
    <property type="term" value="C:cytoplasm"/>
    <property type="evidence" value="ECO:0007669"/>
    <property type="project" value="TreeGrafter"/>
</dbReference>
<gene>
    <name evidence="2" type="ORF">CCAX7_30470</name>
</gene>
<dbReference type="PANTHER" id="PTHR42850:SF2">
    <property type="entry name" value="BLL5683 PROTEIN"/>
    <property type="match status" value="1"/>
</dbReference>
<dbReference type="KEGG" id="ccot:CCAX7_30470"/>
<evidence type="ECO:0000259" key="1">
    <source>
        <dbReference type="Pfam" id="PF00149"/>
    </source>
</evidence>
<keyword evidence="3" id="KW-1185">Reference proteome</keyword>
<proteinExistence type="predicted"/>
<protein>
    <submittedName>
        <fullName evidence="2">Metallophosphatase family protein</fullName>
    </submittedName>
</protein>
<sequence length="204" mass="22930">MRTAIITDIHGHYDGLLAAMADIETCACDRTLCLGDMVDGGDGSDAVVRFLRDHDIPTVFGNHDHYNDLDLAPDVQAFIDTLPETIVEGDALYTHISPRARQNKIADPYEAWNAFDETPARRIFVGHAHLAAIYGEQSAEFGAATSHLIQYNHPCRLDLTDRYLITVPAIGYSRDRIDHPRYCIYDDAQQTLELRLLDVPCLRF</sequence>
<dbReference type="GO" id="GO:0016791">
    <property type="term" value="F:phosphatase activity"/>
    <property type="evidence" value="ECO:0007669"/>
    <property type="project" value="TreeGrafter"/>
</dbReference>
<reference evidence="2 3" key="1">
    <citation type="journal article" date="2019" name="Int. J. Syst. Evol. Microbiol.">
        <title>Capsulimonas corticalis gen. nov., sp. nov., an aerobic capsulated bacterium, of a novel bacterial order, Capsulimonadales ord. nov., of the class Armatimonadia of the phylum Armatimonadetes.</title>
        <authorList>
            <person name="Li J."/>
            <person name="Kudo C."/>
            <person name="Tonouchi A."/>
        </authorList>
    </citation>
    <scope>NUCLEOTIDE SEQUENCE [LARGE SCALE GENOMIC DNA]</scope>
    <source>
        <strain evidence="2 3">AX-7</strain>
    </source>
</reference>